<feature type="transmembrane region" description="Helical" evidence="1">
    <location>
        <begin position="225"/>
        <end position="248"/>
    </location>
</feature>
<keyword evidence="3" id="KW-1185">Reference proteome</keyword>
<dbReference type="PANTHER" id="PTHR46955:SF3">
    <property type="entry name" value="G_PROTEIN_RECEP_F1_2 DOMAIN-CONTAINING PROTEIN"/>
    <property type="match status" value="1"/>
</dbReference>
<evidence type="ECO:0000313" key="2">
    <source>
        <dbReference type="EMBL" id="VDM64188.1"/>
    </source>
</evidence>
<dbReference type="EMBL" id="UYYA01005116">
    <property type="protein sequence ID" value="VDM64188.1"/>
    <property type="molecule type" value="Genomic_DNA"/>
</dbReference>
<reference evidence="4" key="1">
    <citation type="submission" date="2017-02" db="UniProtKB">
        <authorList>
            <consortium name="WormBaseParasite"/>
        </authorList>
    </citation>
    <scope>IDENTIFICATION</scope>
</reference>
<evidence type="ECO:0000313" key="3">
    <source>
        <dbReference type="Proteomes" id="UP000267027"/>
    </source>
</evidence>
<keyword evidence="1" id="KW-0472">Membrane</keyword>
<feature type="transmembrane region" description="Helical" evidence="1">
    <location>
        <begin position="193"/>
        <end position="219"/>
    </location>
</feature>
<evidence type="ECO:0000313" key="4">
    <source>
        <dbReference type="WBParaSite" id="ACOC_0001260201-mRNA-1"/>
    </source>
</evidence>
<gene>
    <name evidence="2" type="ORF">ACOC_LOCUS12603</name>
</gene>
<feature type="transmembrane region" description="Helical" evidence="1">
    <location>
        <begin position="102"/>
        <end position="124"/>
    </location>
</feature>
<evidence type="ECO:0000256" key="1">
    <source>
        <dbReference type="SAM" id="Phobius"/>
    </source>
</evidence>
<organism evidence="4">
    <name type="scientific">Angiostrongylus costaricensis</name>
    <name type="common">Nematode worm</name>
    <dbReference type="NCBI Taxonomy" id="334426"/>
    <lineage>
        <taxon>Eukaryota</taxon>
        <taxon>Metazoa</taxon>
        <taxon>Ecdysozoa</taxon>
        <taxon>Nematoda</taxon>
        <taxon>Chromadorea</taxon>
        <taxon>Rhabditida</taxon>
        <taxon>Rhabditina</taxon>
        <taxon>Rhabditomorpha</taxon>
        <taxon>Strongyloidea</taxon>
        <taxon>Metastrongylidae</taxon>
        <taxon>Angiostrongylus</taxon>
    </lineage>
</organism>
<dbReference type="OMA" id="KTERIDM"/>
<keyword evidence="1" id="KW-0812">Transmembrane</keyword>
<dbReference type="OrthoDB" id="5794962at2759"/>
<protein>
    <submittedName>
        <fullName evidence="4">G protein-coupled receptor</fullName>
    </submittedName>
</protein>
<dbReference type="InterPro" id="IPR052322">
    <property type="entry name" value="Mito_rRNA_Mtase_NSUN4"/>
</dbReference>
<name>A0A0R3Q0W6_ANGCS</name>
<feature type="transmembrane region" description="Helical" evidence="1">
    <location>
        <begin position="20"/>
        <end position="44"/>
    </location>
</feature>
<feature type="transmembrane region" description="Helical" evidence="1">
    <location>
        <begin position="144"/>
        <end position="163"/>
    </location>
</feature>
<sequence>MSIFDNYSPVGWMRFRLATLILNILVVLLQLFLFSALPYIIYLLSSWDPVYFDLDPHYVMISSAPFIAQLKINLTLTISIAMERILALYFPVAFRMLSSRSYAMFCVLFGFFLAIWDLVLEFSLSPSNHSPNCLSVGCFLCEQFRWYWGISNMVRFFFLNTVYKFCTCSKKFKQVVHDFFQYGRSFAAYRTGFLLISLVFVTIPSVGAGMVEMIGFSVFKAIGSFYIFGLLCAGCNYTIKISVLILYFRHTYQCSTPYFKRESASSGENIYRWKTPITCRYSIRC</sequence>
<dbReference type="WBParaSite" id="ACOC_0001260201-mRNA-1">
    <property type="protein sequence ID" value="ACOC_0001260201-mRNA-1"/>
    <property type="gene ID" value="ACOC_0001260201"/>
</dbReference>
<feature type="transmembrane region" description="Helical" evidence="1">
    <location>
        <begin position="64"/>
        <end position="90"/>
    </location>
</feature>
<accession>A0A0R3Q0W6</accession>
<dbReference type="PANTHER" id="PTHR46955">
    <property type="entry name" value="PROTEIN CBG01349-RELATED"/>
    <property type="match status" value="1"/>
</dbReference>
<reference evidence="2 3" key="2">
    <citation type="submission" date="2018-11" db="EMBL/GenBank/DDBJ databases">
        <authorList>
            <consortium name="Pathogen Informatics"/>
        </authorList>
    </citation>
    <scope>NUCLEOTIDE SEQUENCE [LARGE SCALE GENOMIC DNA]</scope>
    <source>
        <strain evidence="2 3">Costa Rica</strain>
    </source>
</reference>
<proteinExistence type="predicted"/>
<keyword evidence="1" id="KW-1133">Transmembrane helix</keyword>
<dbReference type="AlphaFoldDB" id="A0A0R3Q0W6"/>
<dbReference type="Proteomes" id="UP000267027">
    <property type="component" value="Unassembled WGS sequence"/>
</dbReference>